<protein>
    <submittedName>
        <fullName evidence="4">4'-phosphopantetheinyl transferase superfamily protein</fullName>
    </submittedName>
</protein>
<feature type="domain" description="4'-phosphopantetheinyl transferase" evidence="3">
    <location>
        <begin position="152"/>
        <end position="223"/>
    </location>
</feature>
<dbReference type="Proteomes" id="UP000476055">
    <property type="component" value="Unassembled WGS sequence"/>
</dbReference>
<keyword evidence="2 4" id="KW-0808">Transferase</keyword>
<dbReference type="Pfam" id="PF01648">
    <property type="entry name" value="ACPS"/>
    <property type="match status" value="1"/>
</dbReference>
<comment type="similarity">
    <text evidence="1">Belongs to the P-Pant transferase superfamily. Gsp/Sfp/HetI/AcpT family.</text>
</comment>
<evidence type="ECO:0000256" key="2">
    <source>
        <dbReference type="ARBA" id="ARBA00022679"/>
    </source>
</evidence>
<dbReference type="InterPro" id="IPR008278">
    <property type="entry name" value="4-PPantetheinyl_Trfase_dom"/>
</dbReference>
<comment type="caution">
    <text evidence="4">The sequence shown here is derived from an EMBL/GenBank/DDBJ whole genome shotgun (WGS) entry which is preliminary data.</text>
</comment>
<sequence length="261" mass="29902">MRQPLCWMDMAICREKDMAVGIYVLHLHSCEEETRQSFLREALECVDPVRRSKTERLKGTGAKVASLGAGMLLQKIAMDLTEGIENTDILFLEEDELLAVLQARMLREQTSPFSFSYEYGEQGKPQIVNFPKKFNLSHSGDYVVCGVSDGEVGVDIQKWVPFKDRTAERFFAKAEWKLLQETDVEKRTELFYRLWSRKEAYGKYTGQGIGSVVGEDFSDERRWKEKKICFREQILEAGYSLAVCYGTAEVLNSRKTGNSKT</sequence>
<dbReference type="Gene3D" id="3.90.470.20">
    <property type="entry name" value="4'-phosphopantetheinyl transferase domain"/>
    <property type="match status" value="1"/>
</dbReference>
<evidence type="ECO:0000313" key="5">
    <source>
        <dbReference type="Proteomes" id="UP000476055"/>
    </source>
</evidence>
<dbReference type="EMBL" id="VUMU01000008">
    <property type="protein sequence ID" value="MST58207.1"/>
    <property type="molecule type" value="Genomic_DNA"/>
</dbReference>
<dbReference type="PANTHER" id="PTHR12215:SF10">
    <property type="entry name" value="L-AMINOADIPATE-SEMIALDEHYDE DEHYDROGENASE-PHOSPHOPANTETHEINYL TRANSFERASE"/>
    <property type="match status" value="1"/>
</dbReference>
<accession>A0A6L5YKN0</accession>
<dbReference type="SUPFAM" id="SSF56214">
    <property type="entry name" value="4'-phosphopantetheinyl transferase"/>
    <property type="match status" value="2"/>
</dbReference>
<proteinExistence type="inferred from homology"/>
<dbReference type="InterPro" id="IPR050559">
    <property type="entry name" value="P-Pant_transferase_sf"/>
</dbReference>
<dbReference type="GO" id="GO:0008897">
    <property type="term" value="F:holo-[acyl-carrier-protein] synthase activity"/>
    <property type="evidence" value="ECO:0007669"/>
    <property type="project" value="InterPro"/>
</dbReference>
<reference evidence="4 5" key="1">
    <citation type="submission" date="2019-08" db="EMBL/GenBank/DDBJ databases">
        <title>In-depth cultivation of the pig gut microbiome towards novel bacterial diversity and tailored functional studies.</title>
        <authorList>
            <person name="Wylensek D."/>
            <person name="Hitch T.C.A."/>
            <person name="Clavel T."/>
        </authorList>
    </citation>
    <scope>NUCLEOTIDE SEQUENCE [LARGE SCALE GENOMIC DNA]</scope>
    <source>
        <strain evidence="4 5">WCA3-601-WT-6H</strain>
    </source>
</reference>
<organism evidence="4 5">
    <name type="scientific">Waltera intestinalis</name>
    <dbReference type="NCBI Taxonomy" id="2606635"/>
    <lineage>
        <taxon>Bacteria</taxon>
        <taxon>Bacillati</taxon>
        <taxon>Bacillota</taxon>
        <taxon>Clostridia</taxon>
        <taxon>Lachnospirales</taxon>
        <taxon>Lachnospiraceae</taxon>
        <taxon>Waltera</taxon>
    </lineage>
</organism>
<keyword evidence="5" id="KW-1185">Reference proteome</keyword>
<dbReference type="RefSeq" id="WP_154496374.1">
    <property type="nucleotide sequence ID" value="NZ_VUMU01000008.1"/>
</dbReference>
<gene>
    <name evidence="4" type="ORF">FYJ59_08145</name>
</gene>
<dbReference type="GO" id="GO:0000287">
    <property type="term" value="F:magnesium ion binding"/>
    <property type="evidence" value="ECO:0007669"/>
    <property type="project" value="InterPro"/>
</dbReference>
<dbReference type="AlphaFoldDB" id="A0A6L5YKN0"/>
<name>A0A6L5YKN0_9FIRM</name>
<dbReference type="InterPro" id="IPR037143">
    <property type="entry name" value="4-PPantetheinyl_Trfase_dom_sf"/>
</dbReference>
<dbReference type="GO" id="GO:0019878">
    <property type="term" value="P:lysine biosynthetic process via aminoadipic acid"/>
    <property type="evidence" value="ECO:0007669"/>
    <property type="project" value="TreeGrafter"/>
</dbReference>
<evidence type="ECO:0000259" key="3">
    <source>
        <dbReference type="Pfam" id="PF01648"/>
    </source>
</evidence>
<dbReference type="GO" id="GO:0005829">
    <property type="term" value="C:cytosol"/>
    <property type="evidence" value="ECO:0007669"/>
    <property type="project" value="TreeGrafter"/>
</dbReference>
<dbReference type="PANTHER" id="PTHR12215">
    <property type="entry name" value="PHOSPHOPANTETHEINE TRANSFERASE"/>
    <property type="match status" value="1"/>
</dbReference>
<evidence type="ECO:0000256" key="1">
    <source>
        <dbReference type="ARBA" id="ARBA00010990"/>
    </source>
</evidence>
<evidence type="ECO:0000313" key="4">
    <source>
        <dbReference type="EMBL" id="MST58207.1"/>
    </source>
</evidence>